<comment type="caution">
    <text evidence="1">The sequence shown here is derived from an EMBL/GenBank/DDBJ whole genome shotgun (WGS) entry which is preliminary data.</text>
</comment>
<protein>
    <submittedName>
        <fullName evidence="1">Uncharacterized protein</fullName>
    </submittedName>
</protein>
<evidence type="ECO:0000313" key="1">
    <source>
        <dbReference type="EMBL" id="MDR6530938.1"/>
    </source>
</evidence>
<dbReference type="EMBL" id="JAVDRL010000004">
    <property type="protein sequence ID" value="MDR6530938.1"/>
    <property type="molecule type" value="Genomic_DNA"/>
</dbReference>
<dbReference type="Proteomes" id="UP001262754">
    <property type="component" value="Unassembled WGS sequence"/>
</dbReference>
<evidence type="ECO:0000313" key="2">
    <source>
        <dbReference type="Proteomes" id="UP001262754"/>
    </source>
</evidence>
<proteinExistence type="predicted"/>
<organism evidence="1 2">
    <name type="scientific">Caulobacter rhizosphaerae</name>
    <dbReference type="NCBI Taxonomy" id="2010972"/>
    <lineage>
        <taxon>Bacteria</taxon>
        <taxon>Pseudomonadati</taxon>
        <taxon>Pseudomonadota</taxon>
        <taxon>Alphaproteobacteria</taxon>
        <taxon>Caulobacterales</taxon>
        <taxon>Caulobacteraceae</taxon>
        <taxon>Caulobacter</taxon>
    </lineage>
</organism>
<sequence length="74" mass="8352">MSTAQIVQLQQGATSDEVNEFRRHLRTLGPVQRRILSVLMPQLVALEQAGDSDGALSIIEEVKTILWEGRRTRH</sequence>
<name>A0ABU1MXV6_9CAUL</name>
<dbReference type="RefSeq" id="WP_056757242.1">
    <property type="nucleotide sequence ID" value="NZ_BMLD01000003.1"/>
</dbReference>
<accession>A0ABU1MXV6</accession>
<reference evidence="1 2" key="1">
    <citation type="submission" date="2023-07" db="EMBL/GenBank/DDBJ databases">
        <title>Sorghum-associated microbial communities from plants grown in Nebraska, USA.</title>
        <authorList>
            <person name="Schachtman D."/>
        </authorList>
    </citation>
    <scope>NUCLEOTIDE SEQUENCE [LARGE SCALE GENOMIC DNA]</scope>
    <source>
        <strain evidence="1 2">DS2154</strain>
    </source>
</reference>
<gene>
    <name evidence="1" type="ORF">J2800_001677</name>
</gene>
<keyword evidence="2" id="KW-1185">Reference proteome</keyword>